<dbReference type="EMBL" id="FLQV01002422">
    <property type="protein sequence ID" value="SBT01320.1"/>
    <property type="molecule type" value="Genomic_DNA"/>
</dbReference>
<evidence type="ECO:0000256" key="1">
    <source>
        <dbReference type="SAM" id="MobiDB-lite"/>
    </source>
</evidence>
<feature type="region of interest" description="Disordered" evidence="1">
    <location>
        <begin position="250"/>
        <end position="352"/>
    </location>
</feature>
<sequence length="523" mass="58994">IAERNSTCNTPDVVANDSSAGGIHTKHVFCHFRTFFRYGLKMKSVIVNIILVNAVLLLSEVKGDSLRKKCKEWGSWTKCVDGIITRNCLTDNTLREELPCKKCGGWGQWSPCKNGRRHRVVINCPFIKEKQDCSMDGENGKDKHKHTTIYFDTEGEKVVETSRDNNNNGVLSPENDIPVQGNSHHVNFIQESYTNKNKKKQRDTFSKVLNGMHEENANKNDFHETDPPPSNSTTSDTVSDVVADAMSETVADKATSSLTPPSETTYLSSETQHEGENAAVSKVGHETSHPEHGNEGNEGEQHDQNDTITSEGKQSIDEGTNTLKVHEDVNDSITALPSDSKRSKKFRNKEGEVNAHVTEPNESKDLYTENMNMNEFYEQQEFKDEHTSKGSGRKNKGSNSQFNHTYIASGIGLLLLLSGSAASYAMYNGKYNHLIDEAKPENFEVMFNDDVNKAKENKSAYEDEFWALDHKRIPTIILSHLTWFNDNRRNFSVQFDQYDNAKCDAGFVTRCKEKRCPHFTDEK</sequence>
<proteinExistence type="predicted"/>
<keyword evidence="2" id="KW-0477">Merozoite</keyword>
<protein>
    <submittedName>
        <fullName evidence="2">Merozoite TRAP-like protein, putative</fullName>
    </submittedName>
</protein>
<feature type="compositionally biased region" description="Polar residues" evidence="1">
    <location>
        <begin position="306"/>
        <end position="323"/>
    </location>
</feature>
<dbReference type="Proteomes" id="UP000078546">
    <property type="component" value="Unassembled WGS sequence"/>
</dbReference>
<gene>
    <name evidence="2" type="ORF">POVCU1_066050</name>
</gene>
<name>A0A1A8XBT1_PLAOA</name>
<dbReference type="AlphaFoldDB" id="A0A1A8XBT1"/>
<feature type="region of interest" description="Disordered" evidence="1">
    <location>
        <begin position="162"/>
        <end position="181"/>
    </location>
</feature>
<feature type="compositionally biased region" description="Basic and acidic residues" evidence="1">
    <location>
        <begin position="283"/>
        <end position="305"/>
    </location>
</feature>
<evidence type="ECO:0000313" key="2">
    <source>
        <dbReference type="EMBL" id="SBT01320.1"/>
    </source>
</evidence>
<feature type="compositionally biased region" description="Polar residues" evidence="1">
    <location>
        <begin position="254"/>
        <end position="270"/>
    </location>
</feature>
<feature type="compositionally biased region" description="Basic and acidic residues" evidence="1">
    <location>
        <begin position="217"/>
        <end position="226"/>
    </location>
</feature>
<feature type="region of interest" description="Disordered" evidence="1">
    <location>
        <begin position="217"/>
        <end position="237"/>
    </location>
</feature>
<organism evidence="2 3">
    <name type="scientific">Plasmodium ovale curtisi</name>
    <dbReference type="NCBI Taxonomy" id="864141"/>
    <lineage>
        <taxon>Eukaryota</taxon>
        <taxon>Sar</taxon>
        <taxon>Alveolata</taxon>
        <taxon>Apicomplexa</taxon>
        <taxon>Aconoidasida</taxon>
        <taxon>Haemosporida</taxon>
        <taxon>Plasmodiidae</taxon>
        <taxon>Plasmodium</taxon>
        <taxon>Plasmodium (Plasmodium)</taxon>
    </lineage>
</organism>
<feature type="non-terminal residue" evidence="2">
    <location>
        <position position="1"/>
    </location>
</feature>
<reference evidence="3" key="1">
    <citation type="submission" date="2016-05" db="EMBL/GenBank/DDBJ databases">
        <authorList>
            <person name="Naeem Raeece"/>
        </authorList>
    </citation>
    <scope>NUCLEOTIDE SEQUENCE [LARGE SCALE GENOMIC DNA]</scope>
</reference>
<accession>A0A1A8XBT1</accession>
<evidence type="ECO:0000313" key="3">
    <source>
        <dbReference type="Proteomes" id="UP000078546"/>
    </source>
</evidence>